<gene>
    <name evidence="3" type="ORF">E3O06_06135</name>
</gene>
<dbReference type="PANTHER" id="PTHR42760:SF115">
    <property type="entry name" value="3-OXOACYL-[ACYL-CARRIER-PROTEIN] REDUCTASE FABG"/>
    <property type="match status" value="1"/>
</dbReference>
<reference evidence="3 4" key="1">
    <citation type="submission" date="2019-03" db="EMBL/GenBank/DDBJ databases">
        <title>Genomics of glacier-inhabiting Cryobacterium strains.</title>
        <authorList>
            <person name="Liu Q."/>
            <person name="Xin Y.-H."/>
        </authorList>
    </citation>
    <scope>NUCLEOTIDE SEQUENCE [LARGE SCALE GENOMIC DNA]</scope>
    <source>
        <strain evidence="3 4">HLT2-23</strain>
    </source>
</reference>
<dbReference type="RefSeq" id="WP_134502084.1">
    <property type="nucleotide sequence ID" value="NZ_SOEY01000008.1"/>
</dbReference>
<dbReference type="PROSITE" id="PS00061">
    <property type="entry name" value="ADH_SHORT"/>
    <property type="match status" value="1"/>
</dbReference>
<name>A0A4V3I9I1_9MICO</name>
<comment type="caution">
    <text evidence="3">The sequence shown here is derived from an EMBL/GenBank/DDBJ whole genome shotgun (WGS) entry which is preliminary data.</text>
</comment>
<dbReference type="EC" id="1.1.1.47" evidence="3"/>
<keyword evidence="4" id="KW-1185">Reference proteome</keyword>
<dbReference type="Proteomes" id="UP000298173">
    <property type="component" value="Unassembled WGS sequence"/>
</dbReference>
<dbReference type="SUPFAM" id="SSF51735">
    <property type="entry name" value="NAD(P)-binding Rossmann-fold domains"/>
    <property type="match status" value="1"/>
</dbReference>
<evidence type="ECO:0000256" key="1">
    <source>
        <dbReference type="ARBA" id="ARBA00006484"/>
    </source>
</evidence>
<dbReference type="InterPro" id="IPR002347">
    <property type="entry name" value="SDR_fam"/>
</dbReference>
<keyword evidence="2 3" id="KW-0560">Oxidoreductase</keyword>
<organism evidence="3 4">
    <name type="scientific">Cryobacterium glaciale</name>
    <dbReference type="NCBI Taxonomy" id="1259145"/>
    <lineage>
        <taxon>Bacteria</taxon>
        <taxon>Bacillati</taxon>
        <taxon>Actinomycetota</taxon>
        <taxon>Actinomycetes</taxon>
        <taxon>Micrococcales</taxon>
        <taxon>Microbacteriaceae</taxon>
        <taxon>Cryobacterium</taxon>
    </lineage>
</organism>
<sequence length="252" mass="26609">MNVFSLEGKTALVTGGNQGLGKAFAFALAQAGAHVAIAGRSAERNAAVAVEAAAAGHDFVTIQADITKDDQVARMTEEAIAGLGKIDILVNNAGTCYHAPAFDVTDDEWAAVWDLNVRALWKASLSVGAHMRTEGKGAIVNIGSMSGIIVNRPQMQPAYNASKAAVHHLTRSLAAEWAPLGIRVNAVAPGYVKTDMAPVDRPEFQRYWVEDAPQQRFALPEEIAPCVVFLASEAASFITGSVLVADGGYTVY</sequence>
<dbReference type="GO" id="GO:0047936">
    <property type="term" value="F:glucose 1-dehydrogenase [NAD(P)+] activity"/>
    <property type="evidence" value="ECO:0007669"/>
    <property type="project" value="UniProtKB-EC"/>
</dbReference>
<dbReference type="InterPro" id="IPR020904">
    <property type="entry name" value="Sc_DH/Rdtase_CS"/>
</dbReference>
<dbReference type="OrthoDB" id="286404at2"/>
<protein>
    <submittedName>
        <fullName evidence="3">Glucose 1-dehydrogenase</fullName>
        <ecNumber evidence="3">1.1.1.47</ecNumber>
    </submittedName>
</protein>
<comment type="similarity">
    <text evidence="1">Belongs to the short-chain dehydrogenases/reductases (SDR) family.</text>
</comment>
<dbReference type="EMBL" id="SOEY01000008">
    <property type="protein sequence ID" value="TFB75397.1"/>
    <property type="molecule type" value="Genomic_DNA"/>
</dbReference>
<dbReference type="AlphaFoldDB" id="A0A4V3I9I1"/>
<dbReference type="Gene3D" id="3.40.50.720">
    <property type="entry name" value="NAD(P)-binding Rossmann-like Domain"/>
    <property type="match status" value="1"/>
</dbReference>
<dbReference type="GO" id="GO:0005975">
    <property type="term" value="P:carbohydrate metabolic process"/>
    <property type="evidence" value="ECO:0007669"/>
    <property type="project" value="UniProtKB-ARBA"/>
</dbReference>
<dbReference type="InterPro" id="IPR036291">
    <property type="entry name" value="NAD(P)-bd_dom_sf"/>
</dbReference>
<dbReference type="FunFam" id="3.40.50.720:FF:000240">
    <property type="entry name" value="SDR family oxidoreductase"/>
    <property type="match status" value="1"/>
</dbReference>
<dbReference type="Pfam" id="PF13561">
    <property type="entry name" value="adh_short_C2"/>
    <property type="match status" value="1"/>
</dbReference>
<proteinExistence type="inferred from homology"/>
<dbReference type="PANTHER" id="PTHR42760">
    <property type="entry name" value="SHORT-CHAIN DEHYDROGENASES/REDUCTASES FAMILY MEMBER"/>
    <property type="match status" value="1"/>
</dbReference>
<evidence type="ECO:0000256" key="2">
    <source>
        <dbReference type="ARBA" id="ARBA00023002"/>
    </source>
</evidence>
<accession>A0A4V3I9I1</accession>
<evidence type="ECO:0000313" key="3">
    <source>
        <dbReference type="EMBL" id="TFB75397.1"/>
    </source>
</evidence>
<evidence type="ECO:0000313" key="4">
    <source>
        <dbReference type="Proteomes" id="UP000298173"/>
    </source>
</evidence>
<dbReference type="PRINTS" id="PR00081">
    <property type="entry name" value="GDHRDH"/>
</dbReference>
<dbReference type="NCBIfam" id="NF005559">
    <property type="entry name" value="PRK07231.1"/>
    <property type="match status" value="1"/>
</dbReference>
<dbReference type="PRINTS" id="PR00080">
    <property type="entry name" value="SDRFAMILY"/>
</dbReference>